<evidence type="ECO:0000256" key="1">
    <source>
        <dbReference type="PROSITE-ProRule" id="PRU00742"/>
    </source>
</evidence>
<dbReference type="Gene3D" id="3.40.800.10">
    <property type="entry name" value="Ureohydrolase domain"/>
    <property type="match status" value="1"/>
</dbReference>
<comment type="caution">
    <text evidence="2">The sequence shown here is derived from an EMBL/GenBank/DDBJ whole genome shotgun (WGS) entry which is preliminary data.</text>
</comment>
<keyword evidence="3" id="KW-1185">Reference proteome</keyword>
<organism evidence="2 3">
    <name type="scientific">Cryptosporangium japonicum</name>
    <dbReference type="NCBI Taxonomy" id="80872"/>
    <lineage>
        <taxon>Bacteria</taxon>
        <taxon>Bacillati</taxon>
        <taxon>Actinomycetota</taxon>
        <taxon>Actinomycetes</taxon>
        <taxon>Cryptosporangiales</taxon>
        <taxon>Cryptosporangiaceae</taxon>
        <taxon>Cryptosporangium</taxon>
    </lineage>
</organism>
<gene>
    <name evidence="2" type="ORF">GCM10009539_81310</name>
</gene>
<dbReference type="PROSITE" id="PS51409">
    <property type="entry name" value="ARGINASE_2"/>
    <property type="match status" value="1"/>
</dbReference>
<dbReference type="SUPFAM" id="SSF52768">
    <property type="entry name" value="Arginase/deacetylase"/>
    <property type="match status" value="1"/>
</dbReference>
<evidence type="ECO:0000313" key="3">
    <source>
        <dbReference type="Proteomes" id="UP001500967"/>
    </source>
</evidence>
<protein>
    <recommendedName>
        <fullName evidence="4">Arginase</fullName>
    </recommendedName>
</protein>
<dbReference type="InterPro" id="IPR023696">
    <property type="entry name" value="Ureohydrolase_dom_sf"/>
</dbReference>
<comment type="similarity">
    <text evidence="1">Belongs to the arginase family.</text>
</comment>
<dbReference type="Pfam" id="PF00491">
    <property type="entry name" value="Arginase"/>
    <property type="match status" value="1"/>
</dbReference>
<dbReference type="InterPro" id="IPR006035">
    <property type="entry name" value="Ureohydrolase"/>
</dbReference>
<proteinExistence type="inferred from homology"/>
<evidence type="ECO:0008006" key="4">
    <source>
        <dbReference type="Google" id="ProtNLM"/>
    </source>
</evidence>
<dbReference type="EMBL" id="BAAAGX010000046">
    <property type="protein sequence ID" value="GAA0281213.1"/>
    <property type="molecule type" value="Genomic_DNA"/>
</dbReference>
<dbReference type="Proteomes" id="UP001500967">
    <property type="component" value="Unassembled WGS sequence"/>
</dbReference>
<reference evidence="3" key="1">
    <citation type="journal article" date="2019" name="Int. J. Syst. Evol. Microbiol.">
        <title>The Global Catalogue of Microorganisms (GCM) 10K type strain sequencing project: providing services to taxonomists for standard genome sequencing and annotation.</title>
        <authorList>
            <consortium name="The Broad Institute Genomics Platform"/>
            <consortium name="The Broad Institute Genome Sequencing Center for Infectious Disease"/>
            <person name="Wu L."/>
            <person name="Ma J."/>
        </authorList>
    </citation>
    <scope>NUCLEOTIDE SEQUENCE [LARGE SCALE GENOMIC DNA]</scope>
    <source>
        <strain evidence="3">JCM 10425</strain>
    </source>
</reference>
<accession>A0ABP3EY42</accession>
<dbReference type="RefSeq" id="WP_344654304.1">
    <property type="nucleotide sequence ID" value="NZ_BAAAGX010000046.1"/>
</dbReference>
<evidence type="ECO:0000313" key="2">
    <source>
        <dbReference type="EMBL" id="GAA0281213.1"/>
    </source>
</evidence>
<sequence>MEIDIISVPFSATGRAGGAAAGPAAVHAQGLIGRIREALPSGWTPFETSPVTGGERSLIRSSDTGLLNEGALAAMIDGVADAVSASHTDGHFPLLLGGDNPILLGGLVATGHRPAGPAGLLVLSGRECAWPPDKSPTGLASDCTLGLALLAQTNAVLSNGLSRRLPLVPPGAVAVLGTRDAAELSAAGIPSLSGSILVKSDTDLDVAGASGPVLARHVAEAVEHVSRTTDGWWLHVDLSVLSDQALPDPGRPLAGGLSWEQLTTMTRAALGTPGLVGWSVTGYDADHDLERTSAARLADHLVGSVGALPVKAAALPRGSALDALTTPG</sequence>
<name>A0ABP3EY42_9ACTN</name>